<comment type="caution">
    <text evidence="1">The sequence shown here is derived from an EMBL/GenBank/DDBJ whole genome shotgun (WGS) entry which is preliminary data.</text>
</comment>
<dbReference type="EMBL" id="CM045764">
    <property type="protein sequence ID" value="KAI8005770.1"/>
    <property type="molecule type" value="Genomic_DNA"/>
</dbReference>
<name>A0ACC0GXA7_9ERIC</name>
<keyword evidence="2" id="KW-1185">Reference proteome</keyword>
<proteinExistence type="predicted"/>
<evidence type="ECO:0000313" key="2">
    <source>
        <dbReference type="Proteomes" id="UP001060215"/>
    </source>
</evidence>
<reference evidence="1 2" key="1">
    <citation type="journal article" date="2022" name="Plant J.">
        <title>Chromosome-level genome of Camellia lanceoleosa provides a valuable resource for understanding genome evolution and self-incompatibility.</title>
        <authorList>
            <person name="Gong W."/>
            <person name="Xiao S."/>
            <person name="Wang L."/>
            <person name="Liao Z."/>
            <person name="Chang Y."/>
            <person name="Mo W."/>
            <person name="Hu G."/>
            <person name="Li W."/>
            <person name="Zhao G."/>
            <person name="Zhu H."/>
            <person name="Hu X."/>
            <person name="Ji K."/>
            <person name="Xiang X."/>
            <person name="Song Q."/>
            <person name="Yuan D."/>
            <person name="Jin S."/>
            <person name="Zhang L."/>
        </authorList>
    </citation>
    <scope>NUCLEOTIDE SEQUENCE [LARGE SCALE GENOMIC DNA]</scope>
    <source>
        <strain evidence="1">SQ_2022a</strain>
    </source>
</reference>
<gene>
    <name evidence="1" type="ORF">LOK49_LG07G02146</name>
</gene>
<accession>A0ACC0GXA7</accession>
<protein>
    <submittedName>
        <fullName evidence="1">Uncharacterized protein</fullName>
    </submittedName>
</protein>
<sequence>MEEPVKGTVTSLSSLFPPEEAHKASKRVQDTIADRHKDLDQLREFIDDNTSLINLVQKLPEELHHDIMVPFGKAAFFPGRLIHTNEFLVLLGEGYYADRTSKQTIDILKRREKSLESQVESLKAAMQDLKAEASFFDATAAEAAEGLVEIREYIEETPVEKVSKAGTAEPDPPNFSVADNMNAVVEDEDEEYARILSKMDELEREELAAESVNEVDEDENEDNARMMSMVDEIEKKELVVESVSGCNEDEHTKADFGGYKIQSSLDQKPRSSEGHQLSNPPKQSKDEHTISKKLTRKVTFQQDSDSQFEGFKVQSVSEEKVSSDKSFALNKASSAEKPLLLPEVKENDQVEPQSKNKLQAFTGSIVEHTHNLETSPRERTTASSKSTTPQTSKPVSRFKMQRR</sequence>
<dbReference type="Proteomes" id="UP001060215">
    <property type="component" value="Chromosome 7"/>
</dbReference>
<evidence type="ECO:0000313" key="1">
    <source>
        <dbReference type="EMBL" id="KAI8005770.1"/>
    </source>
</evidence>
<organism evidence="1 2">
    <name type="scientific">Camellia lanceoleosa</name>
    <dbReference type="NCBI Taxonomy" id="1840588"/>
    <lineage>
        <taxon>Eukaryota</taxon>
        <taxon>Viridiplantae</taxon>
        <taxon>Streptophyta</taxon>
        <taxon>Embryophyta</taxon>
        <taxon>Tracheophyta</taxon>
        <taxon>Spermatophyta</taxon>
        <taxon>Magnoliopsida</taxon>
        <taxon>eudicotyledons</taxon>
        <taxon>Gunneridae</taxon>
        <taxon>Pentapetalae</taxon>
        <taxon>asterids</taxon>
        <taxon>Ericales</taxon>
        <taxon>Theaceae</taxon>
        <taxon>Camellia</taxon>
    </lineage>
</organism>